<dbReference type="FunFam" id="1.10.510.10:FF:000476">
    <property type="entry name" value="PAS domain-containing protein tyrosine kinase family protein"/>
    <property type="match status" value="1"/>
</dbReference>
<evidence type="ECO:0000256" key="15">
    <source>
        <dbReference type="ARBA" id="ARBA00023014"/>
    </source>
</evidence>
<dbReference type="PANTHER" id="PTHR46213:SF24">
    <property type="entry name" value="HHH-GPD DOMAIN-CONTAINING PROTEIN"/>
    <property type="match status" value="1"/>
</dbReference>
<dbReference type="InterPro" id="IPR017441">
    <property type="entry name" value="Protein_kinase_ATP_BS"/>
</dbReference>
<feature type="compositionally biased region" description="Polar residues" evidence="22">
    <location>
        <begin position="1006"/>
        <end position="1019"/>
    </location>
</feature>
<keyword evidence="15" id="KW-0411">Iron-sulfur</keyword>
<comment type="caution">
    <text evidence="24">The sequence shown here is derived from an EMBL/GenBank/DDBJ whole genome shotgun (WGS) entry which is preliminary data.</text>
</comment>
<keyword evidence="9" id="KW-0808">Transferase</keyword>
<dbReference type="GO" id="GO:0019104">
    <property type="term" value="F:DNA N-glycosylase activity"/>
    <property type="evidence" value="ECO:0007669"/>
    <property type="project" value="InterPro"/>
</dbReference>
<dbReference type="Proteomes" id="UP001164929">
    <property type="component" value="Chromosome 8"/>
</dbReference>
<keyword evidence="7" id="KW-0004">4Fe-4S</keyword>
<gene>
    <name evidence="24" type="ORF">NC653_020039</name>
</gene>
<dbReference type="PROSITE" id="PS00108">
    <property type="entry name" value="PROTEIN_KINASE_ST"/>
    <property type="match status" value="1"/>
</dbReference>
<dbReference type="GO" id="GO:0005634">
    <property type="term" value="C:nucleus"/>
    <property type="evidence" value="ECO:0007669"/>
    <property type="project" value="UniProtKB-SubCell"/>
</dbReference>
<feature type="compositionally biased region" description="Basic and acidic residues" evidence="22">
    <location>
        <begin position="323"/>
        <end position="332"/>
    </location>
</feature>
<dbReference type="Gene3D" id="1.10.340.30">
    <property type="entry name" value="Hypothetical protein, domain 2"/>
    <property type="match status" value="1"/>
</dbReference>
<dbReference type="PROSITE" id="PS00107">
    <property type="entry name" value="PROTEIN_KINASE_ATP"/>
    <property type="match status" value="1"/>
</dbReference>
<dbReference type="InterPro" id="IPR011009">
    <property type="entry name" value="Kinase-like_dom_sf"/>
</dbReference>
<feature type="region of interest" description="Disordered" evidence="22">
    <location>
        <begin position="213"/>
        <end position="235"/>
    </location>
</feature>
<evidence type="ECO:0000259" key="23">
    <source>
        <dbReference type="PROSITE" id="PS50011"/>
    </source>
</evidence>
<dbReference type="Pfam" id="PF07714">
    <property type="entry name" value="PK_Tyr_Ser-Thr"/>
    <property type="match status" value="1"/>
</dbReference>
<name>A0AAD6MJG8_9ROSI</name>
<dbReference type="InterPro" id="IPR028924">
    <property type="entry name" value="Perm-CXXC"/>
</dbReference>
<dbReference type="InterPro" id="IPR008271">
    <property type="entry name" value="Ser/Thr_kinase_AS"/>
</dbReference>
<keyword evidence="12" id="KW-0418">Kinase</keyword>
<evidence type="ECO:0000313" key="24">
    <source>
        <dbReference type="EMBL" id="KAJ6986689.1"/>
    </source>
</evidence>
<feature type="compositionally biased region" description="Polar residues" evidence="22">
    <location>
        <begin position="221"/>
        <end position="231"/>
    </location>
</feature>
<dbReference type="InterPro" id="IPR055164">
    <property type="entry name" value="EDR1/CTR1/ARMC3-like_pept-like"/>
</dbReference>
<organism evidence="24 25">
    <name type="scientific">Populus alba x Populus x berolinensis</name>
    <dbReference type="NCBI Taxonomy" id="444605"/>
    <lineage>
        <taxon>Eukaryota</taxon>
        <taxon>Viridiplantae</taxon>
        <taxon>Streptophyta</taxon>
        <taxon>Embryophyta</taxon>
        <taxon>Tracheophyta</taxon>
        <taxon>Spermatophyta</taxon>
        <taxon>Magnoliopsida</taxon>
        <taxon>eudicotyledons</taxon>
        <taxon>Gunneridae</taxon>
        <taxon>Pentapetalae</taxon>
        <taxon>rosids</taxon>
        <taxon>fabids</taxon>
        <taxon>Malpighiales</taxon>
        <taxon>Salicaceae</taxon>
        <taxon>Saliceae</taxon>
        <taxon>Populus</taxon>
    </lineage>
</organism>
<dbReference type="CDD" id="cd00056">
    <property type="entry name" value="ENDO3c"/>
    <property type="match status" value="1"/>
</dbReference>
<feature type="region of interest" description="Disordered" evidence="22">
    <location>
        <begin position="731"/>
        <end position="766"/>
    </location>
</feature>
<evidence type="ECO:0000256" key="22">
    <source>
        <dbReference type="SAM" id="MobiDB-lite"/>
    </source>
</evidence>
<feature type="region of interest" description="Disordered" evidence="22">
    <location>
        <begin position="471"/>
        <end position="497"/>
    </location>
</feature>
<comment type="cofactor">
    <cofactor evidence="1">
        <name>[4Fe-4S] cluster</name>
        <dbReference type="ChEBI" id="CHEBI:49883"/>
    </cofactor>
</comment>
<evidence type="ECO:0000256" key="4">
    <source>
        <dbReference type="ARBA" id="ARBA00005646"/>
    </source>
</evidence>
<comment type="subcellular location">
    <subcellularLocation>
        <location evidence="3">Membrane</location>
    </subcellularLocation>
    <subcellularLocation>
        <location evidence="2">Nucleus</location>
    </subcellularLocation>
</comment>
<dbReference type="GO" id="GO:0006284">
    <property type="term" value="P:base-excision repair"/>
    <property type="evidence" value="ECO:0007669"/>
    <property type="project" value="InterPro"/>
</dbReference>
<feature type="domain" description="Protein kinase" evidence="23">
    <location>
        <begin position="2319"/>
        <end position="2575"/>
    </location>
</feature>
<comment type="catalytic activity">
    <reaction evidence="19">
        <text>L-threonyl-[protein] + ATP = O-phospho-L-threonyl-[protein] + ADP + H(+)</text>
        <dbReference type="Rhea" id="RHEA:46608"/>
        <dbReference type="Rhea" id="RHEA-COMP:11060"/>
        <dbReference type="Rhea" id="RHEA-COMP:11605"/>
        <dbReference type="ChEBI" id="CHEBI:15378"/>
        <dbReference type="ChEBI" id="CHEBI:30013"/>
        <dbReference type="ChEBI" id="CHEBI:30616"/>
        <dbReference type="ChEBI" id="CHEBI:61977"/>
        <dbReference type="ChEBI" id="CHEBI:456216"/>
        <dbReference type="EC" id="2.7.11.1"/>
    </reaction>
</comment>
<keyword evidence="10" id="KW-0479">Metal-binding</keyword>
<keyword evidence="17" id="KW-0472">Membrane</keyword>
<dbReference type="CDD" id="cd13999">
    <property type="entry name" value="STKc_MAP3K-like"/>
    <property type="match status" value="1"/>
</dbReference>
<dbReference type="InterPro" id="IPR023170">
    <property type="entry name" value="HhH_base_excis_C"/>
</dbReference>
<dbReference type="InterPro" id="IPR011257">
    <property type="entry name" value="DNA_glycosylase"/>
</dbReference>
<evidence type="ECO:0000256" key="13">
    <source>
        <dbReference type="ARBA" id="ARBA00022840"/>
    </source>
</evidence>
<evidence type="ECO:0000256" key="8">
    <source>
        <dbReference type="ARBA" id="ARBA00022527"/>
    </source>
</evidence>
<comment type="similarity">
    <text evidence="4">Belongs to the DNA glycosylase family. DEMETER subfamily.</text>
</comment>
<feature type="region of interest" description="Disordered" evidence="22">
    <location>
        <begin position="275"/>
        <end position="333"/>
    </location>
</feature>
<evidence type="ECO:0000256" key="16">
    <source>
        <dbReference type="ARBA" id="ARBA00023125"/>
    </source>
</evidence>
<dbReference type="Gene3D" id="3.30.200.20">
    <property type="entry name" value="Phosphorylase Kinase, domain 1"/>
    <property type="match status" value="1"/>
</dbReference>
<dbReference type="InterPro" id="IPR001245">
    <property type="entry name" value="Ser-Thr/Tyr_kinase_cat_dom"/>
</dbReference>
<keyword evidence="16" id="KW-0238">DNA-binding</keyword>
<feature type="binding site" evidence="21">
    <location>
        <position position="2346"/>
    </location>
    <ligand>
        <name>ATP</name>
        <dbReference type="ChEBI" id="CHEBI:30616"/>
    </ligand>
</feature>
<dbReference type="PANTHER" id="PTHR46213">
    <property type="entry name" value="TRANSCRIPTIONAL ACTIVATOR DEMETER"/>
    <property type="match status" value="1"/>
</dbReference>
<evidence type="ECO:0000256" key="12">
    <source>
        <dbReference type="ARBA" id="ARBA00022777"/>
    </source>
</evidence>
<dbReference type="GO" id="GO:0016020">
    <property type="term" value="C:membrane"/>
    <property type="evidence" value="ECO:0007669"/>
    <property type="project" value="UniProtKB-SubCell"/>
</dbReference>
<feature type="region of interest" description="Disordered" evidence="22">
    <location>
        <begin position="399"/>
        <end position="421"/>
    </location>
</feature>
<dbReference type="GO" id="GO:0005524">
    <property type="term" value="F:ATP binding"/>
    <property type="evidence" value="ECO:0007669"/>
    <property type="project" value="UniProtKB-UniRule"/>
</dbReference>
<keyword evidence="13 21" id="KW-0067">ATP-binding</keyword>
<dbReference type="InterPro" id="IPR000719">
    <property type="entry name" value="Prot_kinase_dom"/>
</dbReference>
<protein>
    <recommendedName>
        <fullName evidence="6">non-specific serine/threonine protein kinase</fullName>
        <ecNumber evidence="6">2.7.11.1</ecNumber>
    </recommendedName>
</protein>
<dbReference type="SUPFAM" id="SSF48150">
    <property type="entry name" value="DNA-glycosylase"/>
    <property type="match status" value="1"/>
</dbReference>
<evidence type="ECO:0000256" key="10">
    <source>
        <dbReference type="ARBA" id="ARBA00022723"/>
    </source>
</evidence>
<comment type="catalytic activity">
    <reaction evidence="20">
        <text>L-seryl-[protein] + ATP = O-phospho-L-seryl-[protein] + ADP + H(+)</text>
        <dbReference type="Rhea" id="RHEA:17989"/>
        <dbReference type="Rhea" id="RHEA-COMP:9863"/>
        <dbReference type="Rhea" id="RHEA-COMP:11604"/>
        <dbReference type="ChEBI" id="CHEBI:15378"/>
        <dbReference type="ChEBI" id="CHEBI:29999"/>
        <dbReference type="ChEBI" id="CHEBI:30616"/>
        <dbReference type="ChEBI" id="CHEBI:83421"/>
        <dbReference type="ChEBI" id="CHEBI:456216"/>
        <dbReference type="EC" id="2.7.11.1"/>
    </reaction>
</comment>
<dbReference type="InterPro" id="IPR003265">
    <property type="entry name" value="HhH-GPD_domain"/>
</dbReference>
<evidence type="ECO:0000256" key="21">
    <source>
        <dbReference type="PROSITE-ProRule" id="PRU10141"/>
    </source>
</evidence>
<dbReference type="SUPFAM" id="SSF56112">
    <property type="entry name" value="Protein kinase-like (PK-like)"/>
    <property type="match status" value="1"/>
</dbReference>
<evidence type="ECO:0000256" key="14">
    <source>
        <dbReference type="ARBA" id="ARBA00023004"/>
    </source>
</evidence>
<evidence type="ECO:0000256" key="19">
    <source>
        <dbReference type="ARBA" id="ARBA00047899"/>
    </source>
</evidence>
<keyword evidence="14" id="KW-0408">Iron</keyword>
<dbReference type="GO" id="GO:0003677">
    <property type="term" value="F:DNA binding"/>
    <property type="evidence" value="ECO:0007669"/>
    <property type="project" value="UniProtKB-KW"/>
</dbReference>
<proteinExistence type="inferred from homology"/>
<dbReference type="Gene3D" id="1.10.510.10">
    <property type="entry name" value="Transferase(Phosphotransferase) domain 1"/>
    <property type="match status" value="1"/>
</dbReference>
<dbReference type="InterPro" id="IPR003651">
    <property type="entry name" value="Endonuclease3_FeS-loop_motif"/>
</dbReference>
<dbReference type="Gene3D" id="1.10.1670.10">
    <property type="entry name" value="Helix-hairpin-Helix base-excision DNA repair enzymes (C-terminal)"/>
    <property type="match status" value="1"/>
</dbReference>
<dbReference type="GO" id="GO:0046872">
    <property type="term" value="F:metal ion binding"/>
    <property type="evidence" value="ECO:0007669"/>
    <property type="project" value="UniProtKB-KW"/>
</dbReference>
<evidence type="ECO:0000256" key="5">
    <source>
        <dbReference type="ARBA" id="ARBA00010507"/>
    </source>
</evidence>
<dbReference type="GO" id="GO:0035514">
    <property type="term" value="F:DNA demethylase activity"/>
    <property type="evidence" value="ECO:0007669"/>
    <property type="project" value="InterPro"/>
</dbReference>
<evidence type="ECO:0000256" key="18">
    <source>
        <dbReference type="ARBA" id="ARBA00023242"/>
    </source>
</evidence>
<evidence type="ECO:0000256" key="9">
    <source>
        <dbReference type="ARBA" id="ARBA00022679"/>
    </source>
</evidence>
<dbReference type="Pfam" id="PF15628">
    <property type="entry name" value="RRM_DME"/>
    <property type="match status" value="1"/>
</dbReference>
<feature type="compositionally biased region" description="Polar residues" evidence="22">
    <location>
        <begin position="401"/>
        <end position="417"/>
    </location>
</feature>
<feature type="compositionally biased region" description="Basic residues" evidence="22">
    <location>
        <begin position="294"/>
        <end position="303"/>
    </location>
</feature>
<dbReference type="GO" id="GO:0141166">
    <property type="term" value="P:chromosomal 5-methylcytosine DNA demethylation pathway"/>
    <property type="evidence" value="ECO:0007669"/>
    <property type="project" value="InterPro"/>
</dbReference>
<evidence type="ECO:0000256" key="3">
    <source>
        <dbReference type="ARBA" id="ARBA00004370"/>
    </source>
</evidence>
<feature type="compositionally biased region" description="Basic and acidic residues" evidence="22">
    <location>
        <begin position="1278"/>
        <end position="1288"/>
    </location>
</feature>
<reference evidence="24" key="1">
    <citation type="journal article" date="2023" name="Mol. Ecol. Resour.">
        <title>Chromosome-level genome assembly of a triploid poplar Populus alba 'Berolinensis'.</title>
        <authorList>
            <person name="Chen S."/>
            <person name="Yu Y."/>
            <person name="Wang X."/>
            <person name="Wang S."/>
            <person name="Zhang T."/>
            <person name="Zhou Y."/>
            <person name="He R."/>
            <person name="Meng N."/>
            <person name="Wang Y."/>
            <person name="Liu W."/>
            <person name="Liu Z."/>
            <person name="Liu J."/>
            <person name="Guo Q."/>
            <person name="Huang H."/>
            <person name="Sederoff R.R."/>
            <person name="Wang G."/>
            <person name="Qu G."/>
            <person name="Chen S."/>
        </authorList>
    </citation>
    <scope>NUCLEOTIDE SEQUENCE</scope>
    <source>
        <strain evidence="24">SC-2020</strain>
    </source>
</reference>
<feature type="region of interest" description="Disordered" evidence="22">
    <location>
        <begin position="1278"/>
        <end position="1305"/>
    </location>
</feature>
<accession>A0AAD6MJG8</accession>
<dbReference type="InterPro" id="IPR028925">
    <property type="entry name" value="RRM_DME"/>
</dbReference>
<evidence type="ECO:0000256" key="6">
    <source>
        <dbReference type="ARBA" id="ARBA00012513"/>
    </source>
</evidence>
<keyword evidence="8" id="KW-0723">Serine/threonine-protein kinase</keyword>
<dbReference type="Pfam" id="PF15629">
    <property type="entry name" value="Perm-CXXC"/>
    <property type="match status" value="1"/>
</dbReference>
<evidence type="ECO:0000256" key="7">
    <source>
        <dbReference type="ARBA" id="ARBA00022485"/>
    </source>
</evidence>
<dbReference type="EMBL" id="JAQIZT010000008">
    <property type="protein sequence ID" value="KAJ6986689.1"/>
    <property type="molecule type" value="Genomic_DNA"/>
</dbReference>
<sequence length="2921" mass="327311">MERFPVPQDIDFLPTMTEKPIPRSNVMLTDGQGNQLGRTNWQLAGFSSGCEQDASNYSRVAQHADQIDQLVRNGGDNIRNTCIGHHEVTRTGNNTGNHIESQTAGLNSSLLASILAYPNIATFTSPVAPPSASTCMVWRPSFPNLHAQVNNCSEPNLLLGNQARCWNLLSSSYTSSQTHYEPPLPCLPNHDLNSSPRIEADAASIVPDQAKRLESKLPATMSPSRETNSSGENEKNDLVVFKELKANQHNSEELSCNIADSSSAVISTPFEGEKDLARPDEQGIDLNKTPPQKPPKRRKHRPKVIVEGKPKRTPKAATTKNTNPKEKSTEKRKYVRKALKEPAIQQTDSAIETTPPSSAKRKYVRKKGLNESAVQHTDSNGETINTRPVKRKYVRKKGINESANQHAGSTVGITHSSAEAGAKSCRRELRFDLETTTDDRYINAAAQEDMLNKRRGTFDLNTSLQVAHSCTTTSQSNQHNSLQAENKHSGATSNQTPIMNQMGRSYTSISERHVVDAELTPRKIMHMENLNVNARDARGIGQVVFLEKRPEQTRQITYQNTPQSVQMIPLYLIEGRGSKREHLHIEKTNTSTSQPVGSLFDEYYQSIPGMGCLEAQKRNKTENGTQTNTLSMSSCVATTKYPGEWYVHPTASQNLPKQCISFNPILHLERTGETNGLAQVHNSLSPTTIAVCHNLSQTPLKTNHTSDSQLQPETCNTEMSRIQQMSGATVSIPIPSGKGRMPQQPKDILKEHQQPSAKRRGRPAKQKFSSTIEEIIHHMECLSLNARSKKIKNKEQNALVPYKGGGTLVPYDGFEFVKKHKPRPKVDLDPESDRVWKLLMGKEGSEGLEKTDTGKEQWWEEERKVFHGRVDSFIARMHLVQGDRRFSKWKGSVVDSVIGVFLTQNVSDHLSSSAFMSLASLFPLKSRSNAASDSHRKGIMVEEPGVCMQNPNGIIKWNSKFRYPLYNQSPITHHGSAEPQRESETWCIERASMVGAQSHSLEEEFVSSQDSFDSSTVQANGGVRSYSGSNSETEDPPTGCKPSTSHGLSFVDHLQMESPTLLEEFDGCESGSSLFHRGSRDENEQTEGIQNMQQGAGLERLGNLDCFSPYNKQFDYCNPQMQGKVVSCSNYGLLHMTSRSNAQQAEGFKLHSEDSVSSWTSNSSRFDKEKAASCSSKTVGQKAASVGKKAARQYELPSFQPYHENQVNERNETLQWQSMSAGRPVNLAETLPEKQNSCTQHISNVPRLTENILDFERITSVNKQTPLENIVVDPNTKEKVHPNNRENLKSNANASKARKGKVESEKADAFDWDSLRKQVQTNGRKERTEDTMDSLDYEAVRCAGVNEISEAIKERGMNKILAERIQEFLNRLVREHGSIDLEWLRDVPPGKAKDYLLSIRGLGLKSVECVRLLTLHHLAFPVDTNVGRIAVRLGWVPLQPLPESLQLHLLELYELHYQMITFGKVFCTKSRPNCNACPMRAECRHFASAFTSARLALPGPETKDITTSTVPFMPEKSPSIVINPMPLLPPEDNQHKSVGFDIGSCEPIIEEPVTPDQEQTELAETDIEDFGEDPDEIPTIKLNMEEFTENLQNYIHTNMELQEYDMSKALVALDPNASIPTPKLKNVSRLRTEHQVYELPDSHPLLQGMDKREPDDPSPYLLAIWTPGETANSIEPPEQQCQSREPNKLCNEKICFSCNSIRESNSQTVRGTLLIPCRTAMRGSFPLNGTYFQVNEMFADHESSLNPIDVPRSLIWNLPRRIVYFGTSVPSIFKGLSTEGVQHCFWKGFVCVRGFDQKTRAPRPLKARLHFPVTQNRAILKKLVNVSNTPVIQVRICWWNLVSQANSQSVSGNRKRLDFLHLVRPLKNMEISGGLSVVLSTRPFQAKPKIHARKSFPFLATAKSLPCSNTQTSSPSTVTDNRGVGMDSWCGGEATIKSRAKQTEESYQLQLALALRLSSQAASANDPYFLDFSSSDNTKRGLPPYSPESLSHRFWVNGSLSYFDRIPDGFYVIHGLDPYTWSISADSRVPSFESLKAVNDLSIGVVLIDRFRDPGLKEVHNRVIGLSSSLSTTEDVVKHLAIVVCNLMGGVVLNEDDNAFAECWKECTEVMKRRFRSVVLPIGSLSIGLCVHRALLFKTRLTCLAELLKDANTAEEMSLHPVWYKLVMTGALSQPDSSFNCSSSILVSSPLSHPRFKSNRTTEDFRTLAKLYFLDSQPLNLVFDNSSSGTTIDEDDKFISRLGKDKNNLLPTSSNNRDTSLSSSVLPVRQKYTDPVISNPKRVATNNLLFMELNQSIPSKSNNQLRLEEEDLDVPWSELLLKNKIGSGSFGTVYHADWRGSDVAVKILEEQEFHAERFEEFLSEVAIMKRLRHPNIVLFMGAVTQPPNLSIVMEYLSRGSLHKLLHMNDAAMILDERRRLNMAYDVAKGMNYLHQFRPPIVHRDLKSLNLLVDSTYTICDFGLSRSKAKTYISSTNAAGRPEWMAPEVLRNERSNEKSDVYSFGVILWELMTLQHPWRNLKQAQIIEAVGFTGQRLEIPSSVNPSVAALIDVCLDNEPSKRPPFSYIMETLQELINNSISHPVAAQRNGKAACMDFILLIDMILSGLPQVVDCPFCICHDLTLVATIVNTREVVRVSIPSNIGGNATICLVCEVKSLTSTKAVEPESLVELSLWYKIQSKKKKNTKQISEYKSSLPHVLNSQTLLFQAVLSSPLFFFNFLTLLFRGQPNKLASFFSCLDYHHEGGKWPLEGGPGQNLPELKELENKSGVLYIGRIPHGFYEGEMNGELISNGELSSQIELYGEASECSHGSLYLTFCFYMLQLFVHKSRPNNPRYMTTLGLFNVQAEIAYELLFYVNPVVFQIYFPCFFLVGYRNCLSPGLCTTIYAGGREHHRLSFFIHNLTITIQNQHCFFSRLLSQHY</sequence>
<dbReference type="EC" id="2.7.11.1" evidence="6"/>
<dbReference type="InterPro" id="IPR044811">
    <property type="entry name" value="DME/ROS1"/>
</dbReference>
<dbReference type="SMART" id="SM00478">
    <property type="entry name" value="ENDO3c"/>
    <property type="match status" value="1"/>
</dbReference>
<dbReference type="FunFam" id="3.30.200.20:FF:000060">
    <property type="entry name" value="Serine/threonine-protein kinase isoform 1"/>
    <property type="match status" value="1"/>
</dbReference>
<dbReference type="PROSITE" id="PS50011">
    <property type="entry name" value="PROTEIN_KINASE_DOM"/>
    <property type="match status" value="1"/>
</dbReference>
<evidence type="ECO:0000256" key="1">
    <source>
        <dbReference type="ARBA" id="ARBA00001966"/>
    </source>
</evidence>
<evidence type="ECO:0000256" key="20">
    <source>
        <dbReference type="ARBA" id="ARBA00048679"/>
    </source>
</evidence>
<dbReference type="GO" id="GO:0051539">
    <property type="term" value="F:4 iron, 4 sulfur cluster binding"/>
    <property type="evidence" value="ECO:0007669"/>
    <property type="project" value="UniProtKB-KW"/>
</dbReference>
<evidence type="ECO:0000313" key="25">
    <source>
        <dbReference type="Proteomes" id="UP001164929"/>
    </source>
</evidence>
<dbReference type="SMART" id="SM00220">
    <property type="entry name" value="S_TKc"/>
    <property type="match status" value="1"/>
</dbReference>
<evidence type="ECO:0000256" key="17">
    <source>
        <dbReference type="ARBA" id="ARBA00023136"/>
    </source>
</evidence>
<keyword evidence="11 21" id="KW-0547">Nucleotide-binding</keyword>
<evidence type="ECO:0000256" key="11">
    <source>
        <dbReference type="ARBA" id="ARBA00022741"/>
    </source>
</evidence>
<comment type="similarity">
    <text evidence="5">Belongs to the protein kinase superfamily. TKL Ser/Thr protein kinase family. RAF subfamily.</text>
</comment>
<evidence type="ECO:0000256" key="2">
    <source>
        <dbReference type="ARBA" id="ARBA00004123"/>
    </source>
</evidence>
<dbReference type="GO" id="GO:0004674">
    <property type="term" value="F:protein serine/threonine kinase activity"/>
    <property type="evidence" value="ECO:0007669"/>
    <property type="project" value="UniProtKB-KW"/>
</dbReference>
<feature type="region of interest" description="Disordered" evidence="22">
    <location>
        <begin position="1006"/>
        <end position="1044"/>
    </location>
</feature>
<dbReference type="Pfam" id="PF14381">
    <property type="entry name" value="EDR1_CTR1_ARMC3_pept"/>
    <property type="match status" value="1"/>
</dbReference>
<keyword evidence="18" id="KW-0539">Nucleus</keyword>
<dbReference type="SMART" id="SM00525">
    <property type="entry name" value="FES"/>
    <property type="match status" value="1"/>
</dbReference>
<keyword evidence="25" id="KW-1185">Reference proteome</keyword>